<organism evidence="2 3">
    <name type="scientific">Solirubrobacter pauli</name>
    <dbReference type="NCBI Taxonomy" id="166793"/>
    <lineage>
        <taxon>Bacteria</taxon>
        <taxon>Bacillati</taxon>
        <taxon>Actinomycetota</taxon>
        <taxon>Thermoleophilia</taxon>
        <taxon>Solirubrobacterales</taxon>
        <taxon>Solirubrobacteraceae</taxon>
        <taxon>Solirubrobacter</taxon>
    </lineage>
</organism>
<keyword evidence="3" id="KW-1185">Reference proteome</keyword>
<comment type="caution">
    <text evidence="2">The sequence shown here is derived from an EMBL/GenBank/DDBJ whole genome shotgun (WGS) entry which is preliminary data.</text>
</comment>
<keyword evidence="2" id="KW-0808">Transferase</keyword>
<dbReference type="Pfam" id="PF08241">
    <property type="entry name" value="Methyltransf_11"/>
    <property type="match status" value="1"/>
</dbReference>
<dbReference type="Proteomes" id="UP000278962">
    <property type="component" value="Unassembled WGS sequence"/>
</dbReference>
<dbReference type="Gene3D" id="3.40.50.150">
    <property type="entry name" value="Vaccinia Virus protein VP39"/>
    <property type="match status" value="1"/>
</dbReference>
<dbReference type="EMBL" id="RBIL01000001">
    <property type="protein sequence ID" value="RKQ92881.1"/>
    <property type="molecule type" value="Genomic_DNA"/>
</dbReference>
<dbReference type="CDD" id="cd02440">
    <property type="entry name" value="AdoMet_MTases"/>
    <property type="match status" value="1"/>
</dbReference>
<name>A0A660LIV0_9ACTN</name>
<gene>
    <name evidence="2" type="ORF">C8N24_2737</name>
</gene>
<protein>
    <submittedName>
        <fullName evidence="2">Methyltransferase family protein</fullName>
    </submittedName>
</protein>
<dbReference type="RefSeq" id="WP_170179069.1">
    <property type="nucleotide sequence ID" value="NZ_RBIL01000001.1"/>
</dbReference>
<dbReference type="InterPro" id="IPR013216">
    <property type="entry name" value="Methyltransf_11"/>
</dbReference>
<sequence>MKGLRPLAVEKLRRFTYIVPAPIVRRVKGRAEVFFWKAALESMVAWYDGREDLYGFSPPTVEQKVTGHTPSINAAMTWARVAQYPRYLDALDLAPDGLAGARVLDVGCGPMPNLLVFEDCERHGLDPLVDRYRAAGYPLDEWTAEGITYHDAPAETMPFPDGHFDVVVSVNAIDHVDDFGAVAREMRRVLKPGGRLRLQVNYHPATVTEPVAINDATMHEHFGWAANLRKLRDEPHPTEAGEALTFWVAGD</sequence>
<evidence type="ECO:0000313" key="2">
    <source>
        <dbReference type="EMBL" id="RKQ92881.1"/>
    </source>
</evidence>
<feature type="domain" description="Methyltransferase type 11" evidence="1">
    <location>
        <begin position="104"/>
        <end position="196"/>
    </location>
</feature>
<dbReference type="InterPro" id="IPR029063">
    <property type="entry name" value="SAM-dependent_MTases_sf"/>
</dbReference>
<evidence type="ECO:0000313" key="3">
    <source>
        <dbReference type="Proteomes" id="UP000278962"/>
    </source>
</evidence>
<dbReference type="GO" id="GO:0032259">
    <property type="term" value="P:methylation"/>
    <property type="evidence" value="ECO:0007669"/>
    <property type="project" value="UniProtKB-KW"/>
</dbReference>
<proteinExistence type="predicted"/>
<keyword evidence="2" id="KW-0489">Methyltransferase</keyword>
<dbReference type="AlphaFoldDB" id="A0A660LIV0"/>
<accession>A0A660LIV0</accession>
<dbReference type="PANTHER" id="PTHR45036:SF1">
    <property type="entry name" value="METHYLTRANSFERASE LIKE 7A"/>
    <property type="match status" value="1"/>
</dbReference>
<dbReference type="SUPFAM" id="SSF53335">
    <property type="entry name" value="S-adenosyl-L-methionine-dependent methyltransferases"/>
    <property type="match status" value="1"/>
</dbReference>
<dbReference type="PANTHER" id="PTHR45036">
    <property type="entry name" value="METHYLTRANSFERASE LIKE 7B"/>
    <property type="match status" value="1"/>
</dbReference>
<reference evidence="2 3" key="1">
    <citation type="submission" date="2018-10" db="EMBL/GenBank/DDBJ databases">
        <title>Genomic Encyclopedia of Archaeal and Bacterial Type Strains, Phase II (KMG-II): from individual species to whole genera.</title>
        <authorList>
            <person name="Goeker M."/>
        </authorList>
    </citation>
    <scope>NUCLEOTIDE SEQUENCE [LARGE SCALE GENOMIC DNA]</scope>
    <source>
        <strain evidence="2 3">DSM 14954</strain>
    </source>
</reference>
<evidence type="ECO:0000259" key="1">
    <source>
        <dbReference type="Pfam" id="PF08241"/>
    </source>
</evidence>
<dbReference type="GO" id="GO:0008757">
    <property type="term" value="F:S-adenosylmethionine-dependent methyltransferase activity"/>
    <property type="evidence" value="ECO:0007669"/>
    <property type="project" value="InterPro"/>
</dbReference>
<dbReference type="InterPro" id="IPR052356">
    <property type="entry name" value="Thiol_S-MT"/>
</dbReference>